<accession>A0A4Y8PYM4</accession>
<keyword evidence="3" id="KW-1185">Reference proteome</keyword>
<dbReference type="Pfam" id="PF16804">
    <property type="entry name" value="DUF5071"/>
    <property type="match status" value="1"/>
</dbReference>
<dbReference type="InterPro" id="IPR031837">
    <property type="entry name" value="DUF5071"/>
</dbReference>
<protein>
    <recommendedName>
        <fullName evidence="1">DUF5071 domain-containing protein</fullName>
    </recommendedName>
</protein>
<proteinExistence type="predicted"/>
<dbReference type="Proteomes" id="UP000298246">
    <property type="component" value="Unassembled WGS sequence"/>
</dbReference>
<evidence type="ECO:0000313" key="3">
    <source>
        <dbReference type="Proteomes" id="UP000298246"/>
    </source>
</evidence>
<evidence type="ECO:0000313" key="2">
    <source>
        <dbReference type="EMBL" id="TFE86396.1"/>
    </source>
</evidence>
<dbReference type="CDD" id="cd11743">
    <property type="entry name" value="Cthe_2751_like"/>
    <property type="match status" value="1"/>
</dbReference>
<comment type="caution">
    <text evidence="2">The sequence shown here is derived from an EMBL/GenBank/DDBJ whole genome shotgun (WGS) entry which is preliminary data.</text>
</comment>
<feature type="domain" description="DUF5071" evidence="1">
    <location>
        <begin position="9"/>
        <end position="127"/>
    </location>
</feature>
<dbReference type="AlphaFoldDB" id="A0A4Y8PYM4"/>
<evidence type="ECO:0000259" key="1">
    <source>
        <dbReference type="Pfam" id="PF16804"/>
    </source>
</evidence>
<dbReference type="Gene3D" id="1.25.40.750">
    <property type="entry name" value="Domain of unknown function DUF5071"/>
    <property type="match status" value="1"/>
</dbReference>
<sequence length="130" mass="15186">MILMSIRDLIPKDKHDLDAVRKIKQHSANEINDILPELFEWLQDINWPVAGELTKILPQFGDILLPHIRTVLRSNDPQWQFSLLQFLIRELPRDTSLQLTDAIQRIADTPTQAEMLEEVHILAKEMLRDT</sequence>
<organism evidence="2 3">
    <name type="scientific">Paenibacillus athensensis</name>
    <dbReference type="NCBI Taxonomy" id="1967502"/>
    <lineage>
        <taxon>Bacteria</taxon>
        <taxon>Bacillati</taxon>
        <taxon>Bacillota</taxon>
        <taxon>Bacilli</taxon>
        <taxon>Bacillales</taxon>
        <taxon>Paenibacillaceae</taxon>
        <taxon>Paenibacillus</taxon>
    </lineage>
</organism>
<dbReference type="InterPro" id="IPR038692">
    <property type="entry name" value="Cthe_2751_sf"/>
</dbReference>
<gene>
    <name evidence="2" type="ORF">B5M42_15020</name>
</gene>
<reference evidence="2 3" key="1">
    <citation type="submission" date="2017-03" db="EMBL/GenBank/DDBJ databases">
        <title>Isolation of Levoglucosan Utilizing Bacteria.</title>
        <authorList>
            <person name="Arya A.S."/>
        </authorList>
    </citation>
    <scope>NUCLEOTIDE SEQUENCE [LARGE SCALE GENOMIC DNA]</scope>
    <source>
        <strain evidence="2 3">MEC069</strain>
    </source>
</reference>
<dbReference type="EMBL" id="MYFO01000019">
    <property type="protein sequence ID" value="TFE86396.1"/>
    <property type="molecule type" value="Genomic_DNA"/>
</dbReference>
<name>A0A4Y8PYM4_9BACL</name>